<evidence type="ECO:0000256" key="11">
    <source>
        <dbReference type="SAM" id="Phobius"/>
    </source>
</evidence>
<dbReference type="PRINTS" id="PR01064">
    <property type="entry name" value="OREXINR"/>
</dbReference>
<feature type="transmembrane region" description="Helical" evidence="11">
    <location>
        <begin position="479"/>
        <end position="499"/>
    </location>
</feature>
<dbReference type="SMART" id="SM01381">
    <property type="entry name" value="7TM_GPCR_Srsx"/>
    <property type="match status" value="1"/>
</dbReference>
<name>A0AAG5D3N3_ANOAO</name>
<evidence type="ECO:0000256" key="7">
    <source>
        <dbReference type="ARBA" id="ARBA00023170"/>
    </source>
</evidence>
<keyword evidence="3 9" id="KW-0812">Transmembrane</keyword>
<feature type="domain" description="G-protein coupled receptors family 1 profile" evidence="12">
    <location>
        <begin position="329"/>
        <end position="607"/>
    </location>
</feature>
<comment type="subcellular location">
    <subcellularLocation>
        <location evidence="1">Membrane</location>
        <topology evidence="1">Multi-pass membrane protein</topology>
    </subcellularLocation>
</comment>
<evidence type="ECO:0000256" key="9">
    <source>
        <dbReference type="RuleBase" id="RU000688"/>
    </source>
</evidence>
<feature type="compositionally biased region" description="Low complexity" evidence="10">
    <location>
        <begin position="740"/>
        <end position="759"/>
    </location>
</feature>
<dbReference type="PROSITE" id="PS00237">
    <property type="entry name" value="G_PROTEIN_RECEP_F1_1"/>
    <property type="match status" value="1"/>
</dbReference>
<feature type="transmembrane region" description="Helical" evidence="11">
    <location>
        <begin position="387"/>
        <end position="406"/>
    </location>
</feature>
<feature type="region of interest" description="Disordered" evidence="10">
    <location>
        <begin position="740"/>
        <end position="764"/>
    </location>
</feature>
<keyword evidence="4 11" id="KW-1133">Transmembrane helix</keyword>
<dbReference type="Proteomes" id="UP000075880">
    <property type="component" value="Unassembled WGS sequence"/>
</dbReference>
<dbReference type="SUPFAM" id="SSF81321">
    <property type="entry name" value="Family A G protein-coupled receptor-like"/>
    <property type="match status" value="1"/>
</dbReference>
<feature type="region of interest" description="Disordered" evidence="10">
    <location>
        <begin position="674"/>
        <end position="702"/>
    </location>
</feature>
<dbReference type="InterPro" id="IPR000276">
    <property type="entry name" value="GPCR_Rhodpsn"/>
</dbReference>
<keyword evidence="5 9" id="KW-0297">G-protein coupled receptor</keyword>
<comment type="similarity">
    <text evidence="2 9">Belongs to the G-protein coupled receptor 1 family.</text>
</comment>
<dbReference type="GO" id="GO:0007631">
    <property type="term" value="P:feeding behavior"/>
    <property type="evidence" value="ECO:0007669"/>
    <property type="project" value="InterPro"/>
</dbReference>
<feature type="compositionally biased region" description="Gly residues" evidence="10">
    <location>
        <begin position="97"/>
        <end position="108"/>
    </location>
</feature>
<sequence>MAMSFHRGGPRHKRGHLGPSMCFATSRAFGATLLLILISTISIGVLGARDLTGETSGSEWRPPEPERWTPLSGHADSSVTSLTGSLDQTAQSQRRGPGQGSARDGGAGDPIPSTTHARVASVHQPPPSGWLKSFEAAEKHFLFRRDLGKTQDALPRLASSVAWTWVDNRTRSICQDTGPGSMGGSCTPSQGAPGLVLMTRASNGTGTEDFLHPVAHNRTVATNGSAFLSLEELELATLQSPLEENQTTHYYTVVNLDNHNDVLCDDEYQLEYNENCFIDHNVTCVGDPDFCNLTYDEYRQLLMDYIYPSTGEWILIASHTVVFIMGLVGNALVCIAVYTNHTMRTVTNIFIVNLAIADFFVILFCLPPTVVWDVTETWFMGKAMCKVVIYFQTVSVTVSVLTLTFISIDRWYAICFPLRYKPRPERAWRSIALIWLIGFLADLPEFLVLTTRRKKLRFDIKLFTQCVATWDNEKEKTFYIVKFVLLYTLPLLFMTVAYFQIVRVLWRSDTIPGHRESRNQPCGIHSTRTTLNCVGNTSTMGQLRARRKAAKMLVAVVIMFAGCYFPVHMLNVARYTVDIGQSDIVAVLSLFSHWLCYANSAVNPVIYNFMSGKFRREFKNALEKCRCLGNPHAYGGRVGGYDDRSLCHTATRLNVSPSTRSNCHLASVRDAKFKQHTKQTSFNGSRHRHGRNSINHPSSLQPQISPISMERLALNKTLDGETILLTSTKNCSPLIATNGAGHSVNNNNNHKNSCNKSNGNGHGTDTNARRLLQSVLQDHSSVHSKQHDVHLQPEGSMGGGIGGGRGVVGESGVVDDGCLEHTVPVPTTMLMIVNKSSNCKINGT</sequence>
<dbReference type="AlphaFoldDB" id="A0AAG5D3N3"/>
<dbReference type="PRINTS" id="PR00237">
    <property type="entry name" value="GPCRRHODOPSN"/>
</dbReference>
<feature type="transmembrane region" description="Helical" evidence="11">
    <location>
        <begin position="427"/>
        <end position="449"/>
    </location>
</feature>
<dbReference type="FunFam" id="1.20.1070.10:FF:000291">
    <property type="entry name" value="Predicted protein"/>
    <property type="match status" value="1"/>
</dbReference>
<dbReference type="GO" id="GO:0016499">
    <property type="term" value="F:orexin receptor activity"/>
    <property type="evidence" value="ECO:0007669"/>
    <property type="project" value="InterPro"/>
</dbReference>
<dbReference type="PANTHER" id="PTHR45695">
    <property type="entry name" value="LEUCOKININ RECEPTOR-RELATED"/>
    <property type="match status" value="1"/>
</dbReference>
<dbReference type="InterPro" id="IPR017452">
    <property type="entry name" value="GPCR_Rhodpsn_7TM"/>
</dbReference>
<feature type="transmembrane region" description="Helical" evidence="11">
    <location>
        <begin position="313"/>
        <end position="338"/>
    </location>
</feature>
<feature type="transmembrane region" description="Helical" evidence="11">
    <location>
        <begin position="350"/>
        <end position="372"/>
    </location>
</feature>
<evidence type="ECO:0000256" key="4">
    <source>
        <dbReference type="ARBA" id="ARBA00022989"/>
    </source>
</evidence>
<feature type="transmembrane region" description="Helical" evidence="11">
    <location>
        <begin position="549"/>
        <end position="567"/>
    </location>
</feature>
<dbReference type="CDD" id="cd15208">
    <property type="entry name" value="7tmA_OXR"/>
    <property type="match status" value="1"/>
</dbReference>
<feature type="compositionally biased region" description="Polar residues" evidence="10">
    <location>
        <begin position="75"/>
        <end position="94"/>
    </location>
</feature>
<dbReference type="Pfam" id="PF00001">
    <property type="entry name" value="7tm_1"/>
    <property type="match status" value="1"/>
</dbReference>
<dbReference type="PROSITE" id="PS50262">
    <property type="entry name" value="G_PROTEIN_RECEP_F1_2"/>
    <property type="match status" value="1"/>
</dbReference>
<protein>
    <recommendedName>
        <fullName evidence="12">G-protein coupled receptors family 1 profile domain-containing protein</fullName>
    </recommendedName>
</protein>
<feature type="region of interest" description="Disordered" evidence="10">
    <location>
        <begin position="53"/>
        <end position="131"/>
    </location>
</feature>
<evidence type="ECO:0000256" key="5">
    <source>
        <dbReference type="ARBA" id="ARBA00023040"/>
    </source>
</evidence>
<proteinExistence type="inferred from homology"/>
<dbReference type="GO" id="GO:0005886">
    <property type="term" value="C:plasma membrane"/>
    <property type="evidence" value="ECO:0007669"/>
    <property type="project" value="TreeGrafter"/>
</dbReference>
<organism evidence="13 14">
    <name type="scientific">Anopheles atroparvus</name>
    <name type="common">European mosquito</name>
    <dbReference type="NCBI Taxonomy" id="41427"/>
    <lineage>
        <taxon>Eukaryota</taxon>
        <taxon>Metazoa</taxon>
        <taxon>Ecdysozoa</taxon>
        <taxon>Arthropoda</taxon>
        <taxon>Hexapoda</taxon>
        <taxon>Insecta</taxon>
        <taxon>Pterygota</taxon>
        <taxon>Neoptera</taxon>
        <taxon>Endopterygota</taxon>
        <taxon>Diptera</taxon>
        <taxon>Nematocera</taxon>
        <taxon>Culicoidea</taxon>
        <taxon>Culicidae</taxon>
        <taxon>Anophelinae</taxon>
        <taxon>Anopheles</taxon>
    </lineage>
</organism>
<evidence type="ECO:0000256" key="1">
    <source>
        <dbReference type="ARBA" id="ARBA00004141"/>
    </source>
</evidence>
<keyword evidence="6 11" id="KW-0472">Membrane</keyword>
<evidence type="ECO:0000256" key="8">
    <source>
        <dbReference type="ARBA" id="ARBA00023224"/>
    </source>
</evidence>
<evidence type="ECO:0000256" key="3">
    <source>
        <dbReference type="ARBA" id="ARBA00022692"/>
    </source>
</evidence>
<feature type="transmembrane region" description="Helical" evidence="11">
    <location>
        <begin position="587"/>
        <end position="610"/>
    </location>
</feature>
<accession>A0AAG5D3N3</accession>
<dbReference type="Gene3D" id="1.20.1070.10">
    <property type="entry name" value="Rhodopsin 7-helix transmembrane proteins"/>
    <property type="match status" value="1"/>
</dbReference>
<evidence type="ECO:0000256" key="6">
    <source>
        <dbReference type="ARBA" id="ARBA00023136"/>
    </source>
</evidence>
<keyword evidence="8 9" id="KW-0807">Transducer</keyword>
<reference evidence="13" key="1">
    <citation type="submission" date="2024-04" db="UniProtKB">
        <authorList>
            <consortium name="EnsemblMetazoa"/>
        </authorList>
    </citation>
    <scope>IDENTIFICATION</scope>
    <source>
        <strain evidence="13">EBRO</strain>
    </source>
</reference>
<evidence type="ECO:0000313" key="14">
    <source>
        <dbReference type="Proteomes" id="UP000075880"/>
    </source>
</evidence>
<dbReference type="InterPro" id="IPR000204">
    <property type="entry name" value="Orexin_rcpt"/>
</dbReference>
<keyword evidence="14" id="KW-1185">Reference proteome</keyword>
<dbReference type="EnsemblMetazoa" id="ENSAATROPT006001">
    <property type="protein sequence ID" value="ENSAATROPP005470"/>
    <property type="gene ID" value="ENSAATROPG004858"/>
</dbReference>
<dbReference type="PANTHER" id="PTHR45695:SF15">
    <property type="entry name" value="OPSIN RH2"/>
    <property type="match status" value="1"/>
</dbReference>
<evidence type="ECO:0000256" key="2">
    <source>
        <dbReference type="ARBA" id="ARBA00010663"/>
    </source>
</evidence>
<evidence type="ECO:0000256" key="10">
    <source>
        <dbReference type="SAM" id="MobiDB-lite"/>
    </source>
</evidence>
<evidence type="ECO:0000313" key="13">
    <source>
        <dbReference type="EnsemblMetazoa" id="ENSAATROPP005470"/>
    </source>
</evidence>
<evidence type="ECO:0000259" key="12">
    <source>
        <dbReference type="PROSITE" id="PS50262"/>
    </source>
</evidence>
<keyword evidence="7 9" id="KW-0675">Receptor</keyword>